<proteinExistence type="predicted"/>
<feature type="transmembrane region" description="Helical" evidence="1">
    <location>
        <begin position="64"/>
        <end position="84"/>
    </location>
</feature>
<feature type="transmembrane region" description="Helical" evidence="1">
    <location>
        <begin position="33"/>
        <end position="52"/>
    </location>
</feature>
<gene>
    <name evidence="2" type="ORF">AVDCRST_MAG46-1629</name>
</gene>
<evidence type="ECO:0000313" key="2">
    <source>
        <dbReference type="EMBL" id="CAA9334882.1"/>
    </source>
</evidence>
<evidence type="ECO:0000256" key="1">
    <source>
        <dbReference type="SAM" id="Phobius"/>
    </source>
</evidence>
<name>A0A6J4LKJ6_9ACTN</name>
<organism evidence="2">
    <name type="scientific">uncultured Nocardioidaceae bacterium</name>
    <dbReference type="NCBI Taxonomy" id="253824"/>
    <lineage>
        <taxon>Bacteria</taxon>
        <taxon>Bacillati</taxon>
        <taxon>Actinomycetota</taxon>
        <taxon>Actinomycetes</taxon>
        <taxon>Propionibacteriales</taxon>
        <taxon>Nocardioidaceae</taxon>
        <taxon>environmental samples</taxon>
    </lineage>
</organism>
<keyword evidence="1" id="KW-1133">Transmembrane helix</keyword>
<evidence type="ECO:0008006" key="3">
    <source>
        <dbReference type="Google" id="ProtNLM"/>
    </source>
</evidence>
<protein>
    <recommendedName>
        <fullName evidence="3">Integral membrane protein</fullName>
    </recommendedName>
</protein>
<reference evidence="2" key="1">
    <citation type="submission" date="2020-02" db="EMBL/GenBank/DDBJ databases">
        <authorList>
            <person name="Meier V. D."/>
        </authorList>
    </citation>
    <scope>NUCLEOTIDE SEQUENCE</scope>
    <source>
        <strain evidence="2">AVDCRST_MAG46</strain>
    </source>
</reference>
<keyword evidence="1" id="KW-0812">Transmembrane</keyword>
<dbReference type="EMBL" id="CADCUD010000104">
    <property type="protein sequence ID" value="CAA9334882.1"/>
    <property type="molecule type" value="Genomic_DNA"/>
</dbReference>
<dbReference type="Pfam" id="PF19853">
    <property type="entry name" value="DUF6328"/>
    <property type="match status" value="1"/>
</dbReference>
<dbReference type="InterPro" id="IPR046291">
    <property type="entry name" value="DUF6328"/>
</dbReference>
<keyword evidence="1" id="KW-0472">Membrane</keyword>
<accession>A0A6J4LKJ6</accession>
<feature type="transmembrane region" description="Helical" evidence="1">
    <location>
        <begin position="105"/>
        <end position="125"/>
    </location>
</feature>
<feature type="transmembrane region" description="Helical" evidence="1">
    <location>
        <begin position="131"/>
        <end position="151"/>
    </location>
</feature>
<sequence length="161" mass="17755">MSTRPKQSPDNSEETPKERIDRELTELLNGLRVLLPGVQVLLAFLLTVPFSARFADVNDFQRTVFYITLLAAALAVAMLGTPAAQHRVLFRAKEKEGMLRRANRYALLGSVAVAVSVSAGTLLVVDFVFNPALAWVTASVFAVVMSWAWFVEPALHRGKEL</sequence>
<dbReference type="AlphaFoldDB" id="A0A6J4LKJ6"/>